<evidence type="ECO:0000313" key="2">
    <source>
        <dbReference type="Proteomes" id="UP000324222"/>
    </source>
</evidence>
<organism evidence="1 2">
    <name type="scientific">Portunus trituberculatus</name>
    <name type="common">Swimming crab</name>
    <name type="synonym">Neptunus trituberculatus</name>
    <dbReference type="NCBI Taxonomy" id="210409"/>
    <lineage>
        <taxon>Eukaryota</taxon>
        <taxon>Metazoa</taxon>
        <taxon>Ecdysozoa</taxon>
        <taxon>Arthropoda</taxon>
        <taxon>Crustacea</taxon>
        <taxon>Multicrustacea</taxon>
        <taxon>Malacostraca</taxon>
        <taxon>Eumalacostraca</taxon>
        <taxon>Eucarida</taxon>
        <taxon>Decapoda</taxon>
        <taxon>Pleocyemata</taxon>
        <taxon>Brachyura</taxon>
        <taxon>Eubrachyura</taxon>
        <taxon>Portunoidea</taxon>
        <taxon>Portunidae</taxon>
        <taxon>Portuninae</taxon>
        <taxon>Portunus</taxon>
    </lineage>
</organism>
<dbReference type="EMBL" id="VSRR010022018">
    <property type="protein sequence ID" value="MPC64392.1"/>
    <property type="molecule type" value="Genomic_DNA"/>
</dbReference>
<name>A0A5B7H002_PORTR</name>
<accession>A0A5B7H002</accession>
<reference evidence="1 2" key="1">
    <citation type="submission" date="2019-05" db="EMBL/GenBank/DDBJ databases">
        <title>Another draft genome of Portunus trituberculatus and its Hox gene families provides insights of decapod evolution.</title>
        <authorList>
            <person name="Jeong J.-H."/>
            <person name="Song I."/>
            <person name="Kim S."/>
            <person name="Choi T."/>
            <person name="Kim D."/>
            <person name="Ryu S."/>
            <person name="Kim W."/>
        </authorList>
    </citation>
    <scope>NUCLEOTIDE SEQUENCE [LARGE SCALE GENOMIC DNA]</scope>
    <source>
        <tissue evidence="1">Muscle</tissue>
    </source>
</reference>
<protein>
    <submittedName>
        <fullName evidence="1">Uncharacterized protein</fullName>
    </submittedName>
</protein>
<dbReference type="Proteomes" id="UP000324222">
    <property type="component" value="Unassembled WGS sequence"/>
</dbReference>
<keyword evidence="2" id="KW-1185">Reference proteome</keyword>
<gene>
    <name evidence="1" type="ORF">E2C01_058507</name>
</gene>
<evidence type="ECO:0000313" key="1">
    <source>
        <dbReference type="EMBL" id="MPC64392.1"/>
    </source>
</evidence>
<comment type="caution">
    <text evidence="1">The sequence shown here is derived from an EMBL/GenBank/DDBJ whole genome shotgun (WGS) entry which is preliminary data.</text>
</comment>
<proteinExistence type="predicted"/>
<sequence length="102" mass="11798">MMKRDEVKEGNGRVKEEIKEGMETWNNGQGNEIMEEKLSACLHLRKSHVAQTRRQALDLHRIHLSLVLTNRRVHNAFQLSYPTSMLVRGGAWRDEKDEAGTE</sequence>
<dbReference type="AlphaFoldDB" id="A0A5B7H002"/>